<dbReference type="InterPro" id="IPR011051">
    <property type="entry name" value="RmlC_Cupin_sf"/>
</dbReference>
<dbReference type="SUPFAM" id="SSF51182">
    <property type="entry name" value="RmlC-like cupins"/>
    <property type="match status" value="1"/>
</dbReference>
<dbReference type="Pfam" id="PF01381">
    <property type="entry name" value="HTH_3"/>
    <property type="match status" value="1"/>
</dbReference>
<proteinExistence type="predicted"/>
<dbReference type="InterPro" id="IPR014710">
    <property type="entry name" value="RmlC-like_jellyroll"/>
</dbReference>
<dbReference type="PROSITE" id="PS50943">
    <property type="entry name" value="HTH_CROC1"/>
    <property type="match status" value="1"/>
</dbReference>
<name>A0ABW5BLL4_9PROT</name>
<dbReference type="InterPro" id="IPR010982">
    <property type="entry name" value="Lambda_DNA-bd_dom_sf"/>
</dbReference>
<organism evidence="3 4">
    <name type="scientific">Kiloniella antarctica</name>
    <dbReference type="NCBI Taxonomy" id="1550907"/>
    <lineage>
        <taxon>Bacteria</taxon>
        <taxon>Pseudomonadati</taxon>
        <taxon>Pseudomonadota</taxon>
        <taxon>Alphaproteobacteria</taxon>
        <taxon>Rhodospirillales</taxon>
        <taxon>Kiloniellaceae</taxon>
        <taxon>Kiloniella</taxon>
    </lineage>
</organism>
<comment type="caution">
    <text evidence="3">The sequence shown here is derived from an EMBL/GenBank/DDBJ whole genome shotgun (WGS) entry which is preliminary data.</text>
</comment>
<keyword evidence="1" id="KW-0238">DNA-binding</keyword>
<evidence type="ECO:0000259" key="2">
    <source>
        <dbReference type="PROSITE" id="PS50943"/>
    </source>
</evidence>
<sequence length="182" mass="19764">MTPVNLIAKAIVKERSRAKMSLSALAAKAGVAKSTLSQLENGQGNPSIETLWAIASALDIPLSYLFETPKSEFVIVRADEGDHLASDASSLTSTLLADCPPSRRRDIYRVTIKNGSLRKSSAHPEGTVEHAFVCSGKVKIGPDDNLKELNEGDYFRFPGDVEHSYEALTDNSIYILIMESPV</sequence>
<dbReference type="EMBL" id="JBHUII010000004">
    <property type="protein sequence ID" value="MFD2205696.1"/>
    <property type="molecule type" value="Genomic_DNA"/>
</dbReference>
<dbReference type="Proteomes" id="UP001597294">
    <property type="component" value="Unassembled WGS sequence"/>
</dbReference>
<dbReference type="CDD" id="cd02209">
    <property type="entry name" value="cupin_XRE_C"/>
    <property type="match status" value="1"/>
</dbReference>
<reference evidence="4" key="1">
    <citation type="journal article" date="2019" name="Int. J. Syst. Evol. Microbiol.">
        <title>The Global Catalogue of Microorganisms (GCM) 10K type strain sequencing project: providing services to taxonomists for standard genome sequencing and annotation.</title>
        <authorList>
            <consortium name="The Broad Institute Genomics Platform"/>
            <consortium name="The Broad Institute Genome Sequencing Center for Infectious Disease"/>
            <person name="Wu L."/>
            <person name="Ma J."/>
        </authorList>
    </citation>
    <scope>NUCLEOTIDE SEQUENCE [LARGE SCALE GENOMIC DNA]</scope>
    <source>
        <strain evidence="4">CGMCC 4.7192</strain>
    </source>
</reference>
<evidence type="ECO:0000256" key="1">
    <source>
        <dbReference type="ARBA" id="ARBA00023125"/>
    </source>
</evidence>
<dbReference type="PANTHER" id="PTHR46797">
    <property type="entry name" value="HTH-TYPE TRANSCRIPTIONAL REGULATOR"/>
    <property type="match status" value="1"/>
</dbReference>
<dbReference type="InterPro" id="IPR013096">
    <property type="entry name" value="Cupin_2"/>
</dbReference>
<dbReference type="RefSeq" id="WP_380250557.1">
    <property type="nucleotide sequence ID" value="NZ_JBHUII010000004.1"/>
</dbReference>
<keyword evidence="4" id="KW-1185">Reference proteome</keyword>
<protein>
    <submittedName>
        <fullName evidence="3">Helix-turn-helix domain-containing protein</fullName>
    </submittedName>
</protein>
<dbReference type="Gene3D" id="1.10.260.40">
    <property type="entry name" value="lambda repressor-like DNA-binding domains"/>
    <property type="match status" value="1"/>
</dbReference>
<evidence type="ECO:0000313" key="3">
    <source>
        <dbReference type="EMBL" id="MFD2205696.1"/>
    </source>
</evidence>
<gene>
    <name evidence="3" type="ORF">ACFSKO_08745</name>
</gene>
<dbReference type="Gene3D" id="2.60.120.10">
    <property type="entry name" value="Jelly Rolls"/>
    <property type="match status" value="1"/>
</dbReference>
<feature type="domain" description="HTH cro/C1-type" evidence="2">
    <location>
        <begin position="11"/>
        <end position="65"/>
    </location>
</feature>
<evidence type="ECO:0000313" key="4">
    <source>
        <dbReference type="Proteomes" id="UP001597294"/>
    </source>
</evidence>
<dbReference type="InterPro" id="IPR050807">
    <property type="entry name" value="TransReg_Diox_bact_type"/>
</dbReference>
<dbReference type="CDD" id="cd00093">
    <property type="entry name" value="HTH_XRE"/>
    <property type="match status" value="1"/>
</dbReference>
<dbReference type="InterPro" id="IPR001387">
    <property type="entry name" value="Cro/C1-type_HTH"/>
</dbReference>
<dbReference type="SMART" id="SM00530">
    <property type="entry name" value="HTH_XRE"/>
    <property type="match status" value="1"/>
</dbReference>
<accession>A0ABW5BLL4</accession>
<dbReference type="PANTHER" id="PTHR46797:SF1">
    <property type="entry name" value="METHYLPHOSPHONATE SYNTHASE"/>
    <property type="match status" value="1"/>
</dbReference>
<dbReference type="Pfam" id="PF07883">
    <property type="entry name" value="Cupin_2"/>
    <property type="match status" value="1"/>
</dbReference>
<dbReference type="SUPFAM" id="SSF47413">
    <property type="entry name" value="lambda repressor-like DNA-binding domains"/>
    <property type="match status" value="1"/>
</dbReference>